<proteinExistence type="predicted"/>
<feature type="coiled-coil region" evidence="1">
    <location>
        <begin position="185"/>
        <end position="223"/>
    </location>
</feature>
<dbReference type="EMBL" id="JBDJPC010000007">
    <property type="protein sequence ID" value="KAL1494891.1"/>
    <property type="molecule type" value="Genomic_DNA"/>
</dbReference>
<feature type="coiled-coil region" evidence="1">
    <location>
        <begin position="43"/>
        <end position="70"/>
    </location>
</feature>
<protein>
    <submittedName>
        <fullName evidence="2">Uncharacterized protein</fullName>
    </submittedName>
</protein>
<comment type="caution">
    <text evidence="2">The sequence shown here is derived from an EMBL/GenBank/DDBJ whole genome shotgun (WGS) entry which is preliminary data.</text>
</comment>
<evidence type="ECO:0000313" key="2">
    <source>
        <dbReference type="EMBL" id="KAL1494891.1"/>
    </source>
</evidence>
<dbReference type="AlphaFoldDB" id="A0ABD1EJT4"/>
<reference evidence="2 3" key="1">
    <citation type="submission" date="2024-05" db="EMBL/GenBank/DDBJ databases">
        <title>Genetic variation in Jamaican populations of the coffee berry borer (Hypothenemus hampei).</title>
        <authorList>
            <person name="Errbii M."/>
            <person name="Myrie A."/>
        </authorList>
    </citation>
    <scope>NUCLEOTIDE SEQUENCE [LARGE SCALE GENOMIC DNA]</scope>
    <source>
        <strain evidence="2">JA-Hopewell-2020-01-JO</strain>
        <tissue evidence="2">Whole body</tissue>
    </source>
</reference>
<gene>
    <name evidence="2" type="ORF">ABEB36_010406</name>
</gene>
<keyword evidence="3" id="KW-1185">Reference proteome</keyword>
<accession>A0ABD1EJT4</accession>
<evidence type="ECO:0000313" key="3">
    <source>
        <dbReference type="Proteomes" id="UP001566132"/>
    </source>
</evidence>
<keyword evidence="1" id="KW-0175">Coiled coil</keyword>
<name>A0ABD1EJT4_HYPHA</name>
<evidence type="ECO:0000256" key="1">
    <source>
        <dbReference type="SAM" id="Coils"/>
    </source>
</evidence>
<sequence>MKKIFKSPHSIIRRVLSQTSNLSSPSHDQKSLSQSDQFLMSGEQQMQLEIQSLKAQIGNLKAAVNTLHEDTEKREIAVAEIAREKEKITMELLKQKRSYRSLLLQLEEERKFYYKEKEAYCKEMTQYKKLRQALSSTTTATSSTSNSKENEQSKKEIAKIKLMLNQTLEANYNLSIKFLRMKNTKTCLKSEYKTLQLEYEKLVNDYKAKIHDLSQELNNLILKRLNSPISGSSKKYLNLVKQNSCLVYENLCLQLEVDNLRLKYQKLKLSNLKNETNSKLKYIKHNEETKKTYAKKQKKIRIKEERPVKDVQPIPSTSTDQCSNEIQKIFERYQLPDIPNIQMFSNEMHNQNLVQASEENTNVNKNIKISQKSSSKLDLFQISNTTSKSSIQGSLVRVRSLPEIIQRD</sequence>
<organism evidence="2 3">
    <name type="scientific">Hypothenemus hampei</name>
    <name type="common">Coffee berry borer</name>
    <dbReference type="NCBI Taxonomy" id="57062"/>
    <lineage>
        <taxon>Eukaryota</taxon>
        <taxon>Metazoa</taxon>
        <taxon>Ecdysozoa</taxon>
        <taxon>Arthropoda</taxon>
        <taxon>Hexapoda</taxon>
        <taxon>Insecta</taxon>
        <taxon>Pterygota</taxon>
        <taxon>Neoptera</taxon>
        <taxon>Endopterygota</taxon>
        <taxon>Coleoptera</taxon>
        <taxon>Polyphaga</taxon>
        <taxon>Cucujiformia</taxon>
        <taxon>Curculionidae</taxon>
        <taxon>Scolytinae</taxon>
        <taxon>Hypothenemus</taxon>
    </lineage>
</organism>
<dbReference type="Proteomes" id="UP001566132">
    <property type="component" value="Unassembled WGS sequence"/>
</dbReference>